<evidence type="ECO:0000313" key="4">
    <source>
        <dbReference type="EMBL" id="MFD2753380.1"/>
    </source>
</evidence>
<keyword evidence="2" id="KW-1133">Transmembrane helix</keyword>
<dbReference type="RefSeq" id="WP_245633322.1">
    <property type="nucleotide sequence ID" value="NZ_BCNT01000004.1"/>
</dbReference>
<accession>A0ABW5UJH6</accession>
<dbReference type="EMBL" id="JBHUMV010000002">
    <property type="protein sequence ID" value="MFD2753380.1"/>
    <property type="molecule type" value="Genomic_DNA"/>
</dbReference>
<feature type="transmembrane region" description="Helical" evidence="2">
    <location>
        <begin position="27"/>
        <end position="48"/>
    </location>
</feature>
<dbReference type="PROSITE" id="PS51371">
    <property type="entry name" value="CBS"/>
    <property type="match status" value="2"/>
</dbReference>
<dbReference type="InterPro" id="IPR058581">
    <property type="entry name" value="TM_HPP"/>
</dbReference>
<sequence length="372" mass="39962">MSIPHHLKALWLALRPARMRVNGRERLRASLGGALGIALTALVCRALAQDNGLSAWLIAPMGASAVLIFALPASPLAQPWSVVGSHCVAALVGVACAAWIPDTAWAGAAAVGLAIAAMFALRCLHPPGGATALFAVLSHAVEPRFVLFPVLANAVLMALAGMAYNRLTGRRYPHTQQAAPPRSSHFTAADFDVALAHYNQVLDVPRDDLEALLQAAELAAWQRQWGELRCEDAMSADPVTARTDTSLADAWATMRERRIKALPVVDAAQRVVGIVTRADFMRHAEPDAQPLGLGRRLRTLLTGGAGQPRQIGQIMTREVRTARASQRVAELVPLFSEDGHHHIPIVRDNGQLVGILTQSDLVRVLYQTAQPQ</sequence>
<reference evidence="5" key="1">
    <citation type="journal article" date="2019" name="Int. J. Syst. Evol. Microbiol.">
        <title>The Global Catalogue of Microorganisms (GCM) 10K type strain sequencing project: providing services to taxonomists for standard genome sequencing and annotation.</title>
        <authorList>
            <consortium name="The Broad Institute Genomics Platform"/>
            <consortium name="The Broad Institute Genome Sequencing Center for Infectious Disease"/>
            <person name="Wu L."/>
            <person name="Ma J."/>
        </authorList>
    </citation>
    <scope>NUCLEOTIDE SEQUENCE [LARGE SCALE GENOMIC DNA]</scope>
    <source>
        <strain evidence="5">TISTR 1906</strain>
    </source>
</reference>
<dbReference type="InterPro" id="IPR007065">
    <property type="entry name" value="HPP"/>
</dbReference>
<feature type="transmembrane region" description="Helical" evidence="2">
    <location>
        <begin position="145"/>
        <end position="164"/>
    </location>
</feature>
<dbReference type="Pfam" id="PF00571">
    <property type="entry name" value="CBS"/>
    <property type="match status" value="2"/>
</dbReference>
<dbReference type="InterPro" id="IPR046342">
    <property type="entry name" value="CBS_dom_sf"/>
</dbReference>
<comment type="caution">
    <text evidence="4">The sequence shown here is derived from an EMBL/GenBank/DDBJ whole genome shotgun (WGS) entry which is preliminary data.</text>
</comment>
<dbReference type="CDD" id="cd04600">
    <property type="entry name" value="CBS_pair_HPP_assoc"/>
    <property type="match status" value="1"/>
</dbReference>
<proteinExistence type="predicted"/>
<keyword evidence="2" id="KW-0472">Membrane</keyword>
<feature type="domain" description="CBS" evidence="3">
    <location>
        <begin position="315"/>
        <end position="372"/>
    </location>
</feature>
<dbReference type="Proteomes" id="UP001597463">
    <property type="component" value="Unassembled WGS sequence"/>
</dbReference>
<feature type="domain" description="CBS" evidence="3">
    <location>
        <begin position="234"/>
        <end position="291"/>
    </location>
</feature>
<feature type="transmembrane region" description="Helical" evidence="2">
    <location>
        <begin position="54"/>
        <end position="73"/>
    </location>
</feature>
<feature type="transmembrane region" description="Helical" evidence="2">
    <location>
        <begin position="80"/>
        <end position="100"/>
    </location>
</feature>
<keyword evidence="2" id="KW-0812">Transmembrane</keyword>
<evidence type="ECO:0000256" key="2">
    <source>
        <dbReference type="SAM" id="Phobius"/>
    </source>
</evidence>
<protein>
    <submittedName>
        <fullName evidence="4">HPP family protein</fullName>
    </submittedName>
</protein>
<keyword evidence="1" id="KW-0129">CBS domain</keyword>
<name>A0ABW5UJH6_9BURK</name>
<dbReference type="SMART" id="SM00116">
    <property type="entry name" value="CBS"/>
    <property type="match status" value="2"/>
</dbReference>
<dbReference type="Gene3D" id="3.10.580.10">
    <property type="entry name" value="CBS-domain"/>
    <property type="match status" value="1"/>
</dbReference>
<dbReference type="PANTHER" id="PTHR33741:SF5">
    <property type="entry name" value="TRANSMEMBRANE PROTEIN DDB_G0269096-RELATED"/>
    <property type="match status" value="1"/>
</dbReference>
<evidence type="ECO:0000256" key="1">
    <source>
        <dbReference type="PROSITE-ProRule" id="PRU00703"/>
    </source>
</evidence>
<feature type="transmembrane region" description="Helical" evidence="2">
    <location>
        <begin position="106"/>
        <end position="124"/>
    </location>
</feature>
<organism evidence="4 5">
    <name type="scientific">Comamonas terrae</name>
    <dbReference type="NCBI Taxonomy" id="673548"/>
    <lineage>
        <taxon>Bacteria</taxon>
        <taxon>Pseudomonadati</taxon>
        <taxon>Pseudomonadota</taxon>
        <taxon>Betaproteobacteria</taxon>
        <taxon>Burkholderiales</taxon>
        <taxon>Comamonadaceae</taxon>
        <taxon>Comamonas</taxon>
    </lineage>
</organism>
<gene>
    <name evidence="4" type="ORF">ACFSW6_04740</name>
</gene>
<dbReference type="Pfam" id="PF04982">
    <property type="entry name" value="TM_HPP"/>
    <property type="match status" value="1"/>
</dbReference>
<keyword evidence="5" id="KW-1185">Reference proteome</keyword>
<dbReference type="PANTHER" id="PTHR33741">
    <property type="entry name" value="TRANSMEMBRANE PROTEIN DDB_G0269096-RELATED"/>
    <property type="match status" value="1"/>
</dbReference>
<dbReference type="InterPro" id="IPR000644">
    <property type="entry name" value="CBS_dom"/>
</dbReference>
<evidence type="ECO:0000259" key="3">
    <source>
        <dbReference type="PROSITE" id="PS51371"/>
    </source>
</evidence>
<evidence type="ECO:0000313" key="5">
    <source>
        <dbReference type="Proteomes" id="UP001597463"/>
    </source>
</evidence>
<dbReference type="SUPFAM" id="SSF54631">
    <property type="entry name" value="CBS-domain pair"/>
    <property type="match status" value="1"/>
</dbReference>